<keyword evidence="5" id="KW-0547">Nucleotide-binding</keyword>
<sequence length="1004" mass="111036">MYQLTLEWDPMPEPNPEQTTSIFSLMTYIFKDDIIHKGYIVPHLTVEQLPPLTDYDRASVLTGRAIPHMDVFMGAKRRDLFFSLMGVFHKAYSLLALMVAVQSLCSFASPIGINRILRYLETDGADAEIHPWFWISGCRPSVRRRTFFEEELGWLWKVKLYDVVTNLLSYSIPAFTMVATYGTYTLIMKQELAPSTIFSSMAVFGIMREQFQRTVYHVSILIRGKVSLDRMSDFLQHTELLDAFSKNDLASDVPAVAPSNDLVGFKDAMFTWSKEGKEDLRFINLIIGPTGSGKTSILMALLGEMHFIWMGADSWFSLPRCGGVAYAAQESLVQNDTIRNNILFGSLYDEERYEKVAVRRHESKARVTLARAIYSPAEIILLDDVLAALDVHTASWIVEKCFCGDLARGRIILLTTTHNIALVGSIANRVVSIGLDGSIQVQDTEVDATLLNEPTLIAEVGPDQATKNEELQIPTSKAANGKLVMAEDVAMGHVTRRSFRLFLESLGGKHPMLFFLTFVGGFVATEFISTFQTWLLGFWGSQYEGHDPSEVYVPFYLMLYCVLVLLMIITLALSNMIFVTGAMRAAKVINTRLMDSISSSTWRWLDETPTGRIITRCTQDVRIVAGTIPQMLSLVVECVLSMLVKLAAVVLFTPVFFSPGIAIAACGVYLGNLYMKAQLSVKRNTSNAKAPVLSHFSASVDGLVSVRAYGTREAFKRESLNHINHYTRVASIFWNLNRWVATRIDALGAIFTSALVAYLVYSPRGVGASNSGFSLGMAVEFVKSTFWLVRVFNELEVQSNSLERIQGYLDINHEPQPSASGKRPAAWPTSGDLRVEKLSARYSAAGPKVLHDISFHVNSGQRIGVVGRTGSGKSSLTLALLRCILTDGTVYYDGIPTNEINLDTLRSNITIIPQTPELLSGTLRENLDPFGSQDDATLNDALRAAGSFSLQEEAGEAHINLDMKIAGGGAILSVGQRQILALARAIVRQSKLLILDEATSAIGQ</sequence>
<dbReference type="Proteomes" id="UP000467700">
    <property type="component" value="Unassembled WGS sequence"/>
</dbReference>
<name>A0A8S0XMX5_CYCAE</name>
<comment type="subcellular location">
    <subcellularLocation>
        <location evidence="1">Membrane</location>
        <topology evidence="1">Multi-pass membrane protein</topology>
    </subcellularLocation>
</comment>
<dbReference type="GO" id="GO:0016020">
    <property type="term" value="C:membrane"/>
    <property type="evidence" value="ECO:0007669"/>
    <property type="project" value="UniProtKB-SubCell"/>
</dbReference>
<dbReference type="InterPro" id="IPR003593">
    <property type="entry name" value="AAA+_ATPase"/>
</dbReference>
<dbReference type="InterPro" id="IPR036640">
    <property type="entry name" value="ABC1_TM_sf"/>
</dbReference>
<dbReference type="PROSITE" id="PS50929">
    <property type="entry name" value="ABC_TM1F"/>
    <property type="match status" value="1"/>
</dbReference>
<evidence type="ECO:0000313" key="12">
    <source>
        <dbReference type="EMBL" id="CAA7260747.1"/>
    </source>
</evidence>
<evidence type="ECO:0000256" key="3">
    <source>
        <dbReference type="ARBA" id="ARBA00022692"/>
    </source>
</evidence>
<dbReference type="InterPro" id="IPR003439">
    <property type="entry name" value="ABC_transporter-like_ATP-bd"/>
</dbReference>
<evidence type="ECO:0000256" key="1">
    <source>
        <dbReference type="ARBA" id="ARBA00004141"/>
    </source>
</evidence>
<dbReference type="InterPro" id="IPR050173">
    <property type="entry name" value="ABC_transporter_C-like"/>
</dbReference>
<dbReference type="Pfam" id="PF00664">
    <property type="entry name" value="ABC_membrane"/>
    <property type="match status" value="1"/>
</dbReference>
<organism evidence="12 13">
    <name type="scientific">Cyclocybe aegerita</name>
    <name type="common">Black poplar mushroom</name>
    <name type="synonym">Agrocybe aegerita</name>
    <dbReference type="NCBI Taxonomy" id="1973307"/>
    <lineage>
        <taxon>Eukaryota</taxon>
        <taxon>Fungi</taxon>
        <taxon>Dikarya</taxon>
        <taxon>Basidiomycota</taxon>
        <taxon>Agaricomycotina</taxon>
        <taxon>Agaricomycetes</taxon>
        <taxon>Agaricomycetidae</taxon>
        <taxon>Agaricales</taxon>
        <taxon>Agaricineae</taxon>
        <taxon>Bolbitiaceae</taxon>
        <taxon>Cyclocybe</taxon>
    </lineage>
</organism>
<feature type="transmembrane region" description="Helical" evidence="9">
    <location>
        <begin position="513"/>
        <end position="535"/>
    </location>
</feature>
<evidence type="ECO:0000256" key="7">
    <source>
        <dbReference type="ARBA" id="ARBA00022989"/>
    </source>
</evidence>
<keyword evidence="2" id="KW-0813">Transport</keyword>
<reference evidence="12 13" key="1">
    <citation type="submission" date="2020-01" db="EMBL/GenBank/DDBJ databases">
        <authorList>
            <person name="Gupta K D."/>
        </authorList>
    </citation>
    <scope>NUCLEOTIDE SEQUENCE [LARGE SCALE GENOMIC DNA]</scope>
</reference>
<dbReference type="GO" id="GO:0140359">
    <property type="term" value="F:ABC-type transporter activity"/>
    <property type="evidence" value="ECO:0007669"/>
    <property type="project" value="InterPro"/>
</dbReference>
<feature type="transmembrane region" description="Helical" evidence="9">
    <location>
        <begin position="744"/>
        <end position="761"/>
    </location>
</feature>
<dbReference type="InterPro" id="IPR027417">
    <property type="entry name" value="P-loop_NTPase"/>
</dbReference>
<dbReference type="GO" id="GO:0005524">
    <property type="term" value="F:ATP binding"/>
    <property type="evidence" value="ECO:0007669"/>
    <property type="project" value="UniProtKB-KW"/>
</dbReference>
<evidence type="ECO:0000256" key="2">
    <source>
        <dbReference type="ARBA" id="ARBA00022448"/>
    </source>
</evidence>
<keyword evidence="7 9" id="KW-1133">Transmembrane helix</keyword>
<accession>A0A8S0XMX5</accession>
<dbReference type="PANTHER" id="PTHR24223">
    <property type="entry name" value="ATP-BINDING CASSETTE SUB-FAMILY C"/>
    <property type="match status" value="1"/>
</dbReference>
<evidence type="ECO:0000256" key="9">
    <source>
        <dbReference type="SAM" id="Phobius"/>
    </source>
</evidence>
<evidence type="ECO:0000313" key="13">
    <source>
        <dbReference type="Proteomes" id="UP000467700"/>
    </source>
</evidence>
<dbReference type="PANTHER" id="PTHR24223:SF356">
    <property type="entry name" value="ATP-BINDING CASSETTE TRANSPORTER ABC4"/>
    <property type="match status" value="1"/>
</dbReference>
<dbReference type="OrthoDB" id="6500128at2759"/>
<keyword evidence="13" id="KW-1185">Reference proteome</keyword>
<feature type="domain" description="ABC transmembrane type-1" evidence="11">
    <location>
        <begin position="523"/>
        <end position="796"/>
    </location>
</feature>
<feature type="transmembrane region" description="Helical" evidence="9">
    <location>
        <begin position="91"/>
        <end position="113"/>
    </location>
</feature>
<evidence type="ECO:0000256" key="4">
    <source>
        <dbReference type="ARBA" id="ARBA00022737"/>
    </source>
</evidence>
<feature type="transmembrane region" description="Helical" evidence="9">
    <location>
        <begin position="555"/>
        <end position="578"/>
    </location>
</feature>
<keyword evidence="3 9" id="KW-0812">Transmembrane</keyword>
<dbReference type="EMBL" id="CACVBS010000030">
    <property type="protein sequence ID" value="CAA7260747.1"/>
    <property type="molecule type" value="Genomic_DNA"/>
</dbReference>
<dbReference type="Gene3D" id="3.40.50.300">
    <property type="entry name" value="P-loop containing nucleotide triphosphate hydrolases"/>
    <property type="match status" value="3"/>
</dbReference>
<evidence type="ECO:0000259" key="10">
    <source>
        <dbReference type="PROSITE" id="PS50893"/>
    </source>
</evidence>
<dbReference type="SUPFAM" id="SSF52540">
    <property type="entry name" value="P-loop containing nucleoside triphosphate hydrolases"/>
    <property type="match status" value="2"/>
</dbReference>
<dbReference type="PROSITE" id="PS50893">
    <property type="entry name" value="ABC_TRANSPORTER_2"/>
    <property type="match status" value="1"/>
</dbReference>
<dbReference type="Pfam" id="PF00005">
    <property type="entry name" value="ABC_tran"/>
    <property type="match status" value="1"/>
</dbReference>
<feature type="transmembrane region" description="Helical" evidence="9">
    <location>
        <begin position="631"/>
        <end position="650"/>
    </location>
</feature>
<dbReference type="Gene3D" id="1.20.1560.10">
    <property type="entry name" value="ABC transporter type 1, transmembrane domain"/>
    <property type="match status" value="2"/>
</dbReference>
<dbReference type="CDD" id="cd18604">
    <property type="entry name" value="ABC_6TM_VMR1_D2_like"/>
    <property type="match status" value="1"/>
</dbReference>
<gene>
    <name evidence="12" type="ORF">AAE3_LOCUS2902</name>
</gene>
<feature type="domain" description="ABC transporter" evidence="10">
    <location>
        <begin position="226"/>
        <end position="460"/>
    </location>
</feature>
<dbReference type="FunFam" id="1.20.1560.10:FF:000013">
    <property type="entry name" value="ABC transporter C family member 2"/>
    <property type="match status" value="1"/>
</dbReference>
<comment type="caution">
    <text evidence="12">The sequence shown here is derived from an EMBL/GenBank/DDBJ whole genome shotgun (WGS) entry which is preliminary data.</text>
</comment>
<keyword evidence="8 9" id="KW-0472">Membrane</keyword>
<protein>
    <recommendedName>
        <fullName evidence="14">P-loop containing nucleoside triphosphate hydrolase protein</fullName>
    </recommendedName>
</protein>
<dbReference type="SMART" id="SM00382">
    <property type="entry name" value="AAA"/>
    <property type="match status" value="2"/>
</dbReference>
<evidence type="ECO:0000259" key="11">
    <source>
        <dbReference type="PROSITE" id="PS50929"/>
    </source>
</evidence>
<evidence type="ECO:0000256" key="6">
    <source>
        <dbReference type="ARBA" id="ARBA00022840"/>
    </source>
</evidence>
<dbReference type="AlphaFoldDB" id="A0A8S0XMX5"/>
<dbReference type="GO" id="GO:0016887">
    <property type="term" value="F:ATP hydrolysis activity"/>
    <property type="evidence" value="ECO:0007669"/>
    <property type="project" value="InterPro"/>
</dbReference>
<feature type="transmembrane region" description="Helical" evidence="9">
    <location>
        <begin position="167"/>
        <end position="187"/>
    </location>
</feature>
<feature type="transmembrane region" description="Helical" evidence="9">
    <location>
        <begin position="656"/>
        <end position="675"/>
    </location>
</feature>
<evidence type="ECO:0000256" key="5">
    <source>
        <dbReference type="ARBA" id="ARBA00022741"/>
    </source>
</evidence>
<keyword evidence="4" id="KW-0677">Repeat</keyword>
<dbReference type="InterPro" id="IPR011527">
    <property type="entry name" value="ABC1_TM_dom"/>
</dbReference>
<proteinExistence type="predicted"/>
<evidence type="ECO:0008006" key="14">
    <source>
        <dbReference type="Google" id="ProtNLM"/>
    </source>
</evidence>
<dbReference type="SUPFAM" id="SSF90123">
    <property type="entry name" value="ABC transporter transmembrane region"/>
    <property type="match status" value="1"/>
</dbReference>
<keyword evidence="6" id="KW-0067">ATP-binding</keyword>
<evidence type="ECO:0000256" key="8">
    <source>
        <dbReference type="ARBA" id="ARBA00023136"/>
    </source>
</evidence>